<proteinExistence type="predicted"/>
<dbReference type="EMBL" id="CM055102">
    <property type="protein sequence ID" value="KAJ7539417.1"/>
    <property type="molecule type" value="Genomic_DNA"/>
</dbReference>
<gene>
    <name evidence="1" type="ORF">O6H91_11G091700</name>
</gene>
<accession>A0ACC2CCN0</accession>
<sequence>MESCLVRSFLSISPESHFSLQNLPFGIFRSDEKQEPRPGVAIGEYVLDLRVVAEAGLFSGPLLSGSDCFKQISLNSFMALGRPAWKEARNTIQRLLSEDEPTLQNNYSLRKKALVPMSEVKLELPAVIGDYSDFFSSKDHVMTCGTIYRGEDYRIPPNWLYLPIAYHGRSSSIVVSGTDIIRPWGQTGPPNSTSPPEFKPSNRVDFELEMAMFVGPGNDLGTRVSIHDAADHIFGLVLMNDWSARDIQKWESSPLGPFLGKSFGTTISPWIVTLEALEPFICEAPVQDPAPPPYLEELGRKTYDIPLQVSIFPEGAKAASVVCQSNFKYLYWTLSQQLAHHTVNGCNLKPGDLLASGTISGPILGSNGSMLELSWNGQKDLKLANGDSRKFLEDNDDVIITASCQGDGFVVGFGTCSGKVFPARYGKAL</sequence>
<evidence type="ECO:0000313" key="1">
    <source>
        <dbReference type="EMBL" id="KAJ7539417.1"/>
    </source>
</evidence>
<organism evidence="1 2">
    <name type="scientific">Diphasiastrum complanatum</name>
    <name type="common">Issler's clubmoss</name>
    <name type="synonym">Lycopodium complanatum</name>
    <dbReference type="NCBI Taxonomy" id="34168"/>
    <lineage>
        <taxon>Eukaryota</taxon>
        <taxon>Viridiplantae</taxon>
        <taxon>Streptophyta</taxon>
        <taxon>Embryophyta</taxon>
        <taxon>Tracheophyta</taxon>
        <taxon>Lycopodiopsida</taxon>
        <taxon>Lycopodiales</taxon>
        <taxon>Lycopodiaceae</taxon>
        <taxon>Lycopodioideae</taxon>
        <taxon>Diphasiastrum</taxon>
    </lineage>
</organism>
<comment type="caution">
    <text evidence="1">The sequence shown here is derived from an EMBL/GenBank/DDBJ whole genome shotgun (WGS) entry which is preliminary data.</text>
</comment>
<reference evidence="2" key="1">
    <citation type="journal article" date="2024" name="Proc. Natl. Acad. Sci. U.S.A.">
        <title>Extraordinary preservation of gene collinearity over three hundred million years revealed in homosporous lycophytes.</title>
        <authorList>
            <person name="Li C."/>
            <person name="Wickell D."/>
            <person name="Kuo L.Y."/>
            <person name="Chen X."/>
            <person name="Nie B."/>
            <person name="Liao X."/>
            <person name="Peng D."/>
            <person name="Ji J."/>
            <person name="Jenkins J."/>
            <person name="Williams M."/>
            <person name="Shu S."/>
            <person name="Plott C."/>
            <person name="Barry K."/>
            <person name="Rajasekar S."/>
            <person name="Grimwood J."/>
            <person name="Han X."/>
            <person name="Sun S."/>
            <person name="Hou Z."/>
            <person name="He W."/>
            <person name="Dai G."/>
            <person name="Sun C."/>
            <person name="Schmutz J."/>
            <person name="Leebens-Mack J.H."/>
            <person name="Li F.W."/>
            <person name="Wang L."/>
        </authorList>
    </citation>
    <scope>NUCLEOTIDE SEQUENCE [LARGE SCALE GENOMIC DNA]</scope>
    <source>
        <strain evidence="2">cv. PW_Plant_1</strain>
    </source>
</reference>
<keyword evidence="2" id="KW-1185">Reference proteome</keyword>
<dbReference type="Proteomes" id="UP001162992">
    <property type="component" value="Chromosome 11"/>
</dbReference>
<name>A0ACC2CCN0_DIPCM</name>
<protein>
    <submittedName>
        <fullName evidence="1">Uncharacterized protein</fullName>
    </submittedName>
</protein>
<evidence type="ECO:0000313" key="2">
    <source>
        <dbReference type="Proteomes" id="UP001162992"/>
    </source>
</evidence>